<dbReference type="SUPFAM" id="SSF64496">
    <property type="entry name" value="DNA-binding domain of intron-encoded endonucleases"/>
    <property type="match status" value="1"/>
</dbReference>
<comment type="caution">
    <text evidence="3">The sequence shown here is derived from an EMBL/GenBank/DDBJ whole genome shotgun (WGS) entry which is preliminary data.</text>
</comment>
<reference evidence="3" key="1">
    <citation type="journal article" date="2015" name="Nature">
        <title>Complex archaea that bridge the gap between prokaryotes and eukaryotes.</title>
        <authorList>
            <person name="Spang A."/>
            <person name="Saw J.H."/>
            <person name="Jorgensen S.L."/>
            <person name="Zaremba-Niedzwiedzka K."/>
            <person name="Martijn J."/>
            <person name="Lind A.E."/>
            <person name="van Eijk R."/>
            <person name="Schleper C."/>
            <person name="Guy L."/>
            <person name="Ettema T.J."/>
        </authorList>
    </citation>
    <scope>NUCLEOTIDE SEQUENCE</scope>
</reference>
<dbReference type="InterPro" id="IPR003611">
    <property type="entry name" value="NUMOD3"/>
</dbReference>
<name>A0A0F9CRB7_9ZZZZ</name>
<feature type="compositionally biased region" description="Basic and acidic residues" evidence="1">
    <location>
        <begin position="13"/>
        <end position="23"/>
    </location>
</feature>
<organism evidence="3">
    <name type="scientific">marine sediment metagenome</name>
    <dbReference type="NCBI Taxonomy" id="412755"/>
    <lineage>
        <taxon>unclassified sequences</taxon>
        <taxon>metagenomes</taxon>
        <taxon>ecological metagenomes</taxon>
    </lineage>
</organism>
<proteinExistence type="predicted"/>
<evidence type="ECO:0000259" key="2">
    <source>
        <dbReference type="SMART" id="SM00496"/>
    </source>
</evidence>
<feature type="domain" description="Nuclease associated modular" evidence="2">
    <location>
        <begin position="26"/>
        <end position="42"/>
    </location>
</feature>
<evidence type="ECO:0000256" key="1">
    <source>
        <dbReference type="SAM" id="MobiDB-lite"/>
    </source>
</evidence>
<sequence>MVRGFQLRTGQVHTDEARRKMSDSHTGVPLSLEHCASMSRPMSDKNRAALSDRMRGNKYNQGHSHSLETRAKMSAAHTGVPCSLARRVALSDSHFILISGGYPYLKFLGRWVSALRVVYTFFHGPIPEGRRICPTNGDPLDCSEDNLKALTKREHFNAHKFIHVEGLAV</sequence>
<dbReference type="InterPro" id="IPR003615">
    <property type="entry name" value="HNH_nuc"/>
</dbReference>
<dbReference type="AlphaFoldDB" id="A0A0F9CRB7"/>
<dbReference type="SUPFAM" id="SSF54060">
    <property type="entry name" value="His-Me finger endonucleases"/>
    <property type="match status" value="1"/>
</dbReference>
<feature type="domain" description="Nuclease associated modular" evidence="2">
    <location>
        <begin position="61"/>
        <end position="77"/>
    </location>
</feature>
<dbReference type="Pfam" id="PF13392">
    <property type="entry name" value="HNH_3"/>
    <property type="match status" value="1"/>
</dbReference>
<feature type="domain" description="Nuclease associated modular" evidence="2">
    <location>
        <begin position="9"/>
        <end position="25"/>
    </location>
</feature>
<dbReference type="GO" id="GO:0003677">
    <property type="term" value="F:DNA binding"/>
    <property type="evidence" value="ECO:0007669"/>
    <property type="project" value="InterPro"/>
</dbReference>
<protein>
    <recommendedName>
        <fullName evidence="2">Nuclease associated modular domain-containing protein</fullName>
    </recommendedName>
</protein>
<evidence type="ECO:0000313" key="3">
    <source>
        <dbReference type="EMBL" id="KKL51928.1"/>
    </source>
</evidence>
<feature type="region of interest" description="Disordered" evidence="1">
    <location>
        <begin position="1"/>
        <end position="27"/>
    </location>
</feature>
<dbReference type="Pfam" id="PF07460">
    <property type="entry name" value="NUMOD3"/>
    <property type="match status" value="2"/>
</dbReference>
<dbReference type="InterPro" id="IPR044925">
    <property type="entry name" value="His-Me_finger_sf"/>
</dbReference>
<dbReference type="EMBL" id="LAZR01032073">
    <property type="protein sequence ID" value="KKL51928.1"/>
    <property type="molecule type" value="Genomic_DNA"/>
</dbReference>
<gene>
    <name evidence="3" type="ORF">LCGC14_2290590</name>
</gene>
<dbReference type="SMART" id="SM00496">
    <property type="entry name" value="IENR2"/>
    <property type="match status" value="3"/>
</dbReference>
<dbReference type="Gene3D" id="3.90.75.20">
    <property type="match status" value="1"/>
</dbReference>
<accession>A0A0F9CRB7</accession>